<reference evidence="1 2" key="1">
    <citation type="submission" date="2016-02" db="EMBL/GenBank/DDBJ databases">
        <title>Genome sequence of Clostridium tepidiprofundi DSM 19306.</title>
        <authorList>
            <person name="Poehlein A."/>
            <person name="Daniel R."/>
        </authorList>
    </citation>
    <scope>NUCLEOTIDE SEQUENCE [LARGE SCALE GENOMIC DNA]</scope>
    <source>
        <strain evidence="1 2">DSM 19306</strain>
    </source>
</reference>
<dbReference type="InterPro" id="IPR011518">
    <property type="entry name" value="Transposase_36"/>
</dbReference>
<dbReference type="AlphaFoldDB" id="A0A151AGS1"/>
<dbReference type="Proteomes" id="UP000075531">
    <property type="component" value="Unassembled WGS sequence"/>
</dbReference>
<dbReference type="Gene3D" id="3.30.420.10">
    <property type="entry name" value="Ribonuclease H-like superfamily/Ribonuclease H"/>
    <property type="match status" value="1"/>
</dbReference>
<dbReference type="NCBIfam" id="NF033519">
    <property type="entry name" value="transpos_ISAzo13"/>
    <property type="match status" value="1"/>
</dbReference>
<dbReference type="InterPro" id="IPR036397">
    <property type="entry name" value="RNaseH_sf"/>
</dbReference>
<proteinExistence type="predicted"/>
<gene>
    <name evidence="1" type="ORF">CLTEP_27940</name>
</gene>
<keyword evidence="2" id="KW-1185">Reference proteome</keyword>
<dbReference type="Pfam" id="PF07592">
    <property type="entry name" value="DDE_Tnp_ISAZ013"/>
    <property type="match status" value="1"/>
</dbReference>
<evidence type="ECO:0000313" key="1">
    <source>
        <dbReference type="EMBL" id="KYH26858.1"/>
    </source>
</evidence>
<dbReference type="EMBL" id="LTBA01000117">
    <property type="protein sequence ID" value="KYH26858.1"/>
    <property type="molecule type" value="Genomic_DNA"/>
</dbReference>
<protein>
    <submittedName>
        <fullName evidence="1">Rhodopirellula transposase</fullName>
    </submittedName>
</protein>
<dbReference type="GO" id="GO:0003676">
    <property type="term" value="F:nucleic acid binding"/>
    <property type="evidence" value="ECO:0007669"/>
    <property type="project" value="InterPro"/>
</dbReference>
<organism evidence="1 2">
    <name type="scientific">Clostridium tepidiprofundi DSM 19306</name>
    <dbReference type="NCBI Taxonomy" id="1121338"/>
    <lineage>
        <taxon>Bacteria</taxon>
        <taxon>Bacillati</taxon>
        <taxon>Bacillota</taxon>
        <taxon>Clostridia</taxon>
        <taxon>Eubacteriales</taxon>
        <taxon>Clostridiaceae</taxon>
        <taxon>Clostridium</taxon>
    </lineage>
</organism>
<dbReference type="OrthoDB" id="2014062at2"/>
<dbReference type="SUPFAM" id="SSF53098">
    <property type="entry name" value="Ribonuclease H-like"/>
    <property type="match status" value="1"/>
</dbReference>
<comment type="caution">
    <text evidence="1">The sequence shown here is derived from an EMBL/GenBank/DDBJ whole genome shotgun (WGS) entry which is preliminary data.</text>
</comment>
<name>A0A151AGS1_9CLOT</name>
<accession>A0A151AGS1</accession>
<evidence type="ECO:0000313" key="2">
    <source>
        <dbReference type="Proteomes" id="UP000075531"/>
    </source>
</evidence>
<dbReference type="RefSeq" id="WP_066827674.1">
    <property type="nucleotide sequence ID" value="NZ_LTBA01000117.1"/>
</dbReference>
<dbReference type="PATRIC" id="fig|1121338.3.peg.2948"/>
<sequence length="408" mass="46799">MINELFGKCKYILVESINNLKGSDKRKALAQIAKEIGKGGQSIVASQFKVSRDTIRKGTYELESGFKIVDAHNAKGRKKIEEKMPKLMDDIKDIVDSQSQTDPNFKTTRLFTRLTVKEIRKQLILQKGYTDEELPSNQTLNNKVNQLGYTLKKVQKVKPIKKIPETDKIFENIKKVRKNYGGKENTVIISIDAKDRVKIGDFSRGGKSRNKVKAVDHDFSSNYVTPFGILDLNNNNVAITLTQSKVTADFIVDTIEDYWINNYLNMKNTLVIHSDNGPENNSRRTQFIKRIMEFAVKYDITIVLAYYPPYHSKYNPIERVWGSLEKHWNGSTLDSLDVIYKFTQNMTWKGNQPSVRVAENSYDTGVTVGKDIMNIYETALYRAKEIGKWFVIIEPIKCNEVLNMVIKV</sequence>
<dbReference type="InterPro" id="IPR012337">
    <property type="entry name" value="RNaseH-like_sf"/>
</dbReference>
<dbReference type="STRING" id="1121338.CLTEP_27940"/>